<dbReference type="RefSeq" id="WP_180697267.1">
    <property type="nucleotide sequence ID" value="NZ_JACCPJ010000015.1"/>
</dbReference>
<organism evidence="1 2">
    <name type="scientific">Rhizobium changzhiense</name>
    <dbReference type="NCBI Taxonomy" id="2692317"/>
    <lineage>
        <taxon>Bacteria</taxon>
        <taxon>Pseudomonadati</taxon>
        <taxon>Pseudomonadota</taxon>
        <taxon>Alphaproteobacteria</taxon>
        <taxon>Hyphomicrobiales</taxon>
        <taxon>Rhizobiaceae</taxon>
        <taxon>Rhizobium/Agrobacterium group</taxon>
        <taxon>Rhizobium</taxon>
    </lineage>
</organism>
<dbReference type="EMBL" id="JACCPJ010000015">
    <property type="protein sequence ID" value="NZD65961.1"/>
    <property type="molecule type" value="Genomic_DNA"/>
</dbReference>
<protein>
    <submittedName>
        <fullName evidence="1">Uncharacterized protein</fullName>
    </submittedName>
</protein>
<reference evidence="1 2" key="1">
    <citation type="submission" date="2020-07" db="EMBL/GenBank/DDBJ databases">
        <authorList>
            <person name="Sun Q."/>
        </authorList>
    </citation>
    <scope>NUCLEOTIDE SEQUENCE [LARGE SCALE GENOMIC DNA]</scope>
    <source>
        <strain evidence="1 2">WYCCWR 11290</strain>
    </source>
</reference>
<evidence type="ECO:0000313" key="1">
    <source>
        <dbReference type="EMBL" id="NZD65961.1"/>
    </source>
</evidence>
<dbReference type="AlphaFoldDB" id="A0A7Z0UHP4"/>
<comment type="caution">
    <text evidence="1">The sequence shown here is derived from an EMBL/GenBank/DDBJ whole genome shotgun (WGS) entry which is preliminary data.</text>
</comment>
<proteinExistence type="predicted"/>
<sequence>MVMRQIPDCLDTGTPCSTKTLDDMMTGHEPVAHGRHLMFANNPVMIEQTGLCGVSRRDE</sequence>
<dbReference type="Proteomes" id="UP000532162">
    <property type="component" value="Unassembled WGS sequence"/>
</dbReference>
<evidence type="ECO:0000313" key="2">
    <source>
        <dbReference type="Proteomes" id="UP000532162"/>
    </source>
</evidence>
<accession>A0A7Z0UHP4</accession>
<name>A0A7Z0UHP4_9HYPH</name>
<gene>
    <name evidence="1" type="ORF">HX900_33355</name>
</gene>